<reference evidence="1" key="1">
    <citation type="submission" date="2019-09" db="EMBL/GenBank/DDBJ databases">
        <title>Bird 10,000 Genomes (B10K) Project - Family phase.</title>
        <authorList>
            <person name="Zhang G."/>
        </authorList>
    </citation>
    <scope>NUCLEOTIDE SEQUENCE</scope>
    <source>
        <strain evidence="1">B10K-DU-001-08</strain>
        <tissue evidence="1">Muscle</tissue>
    </source>
</reference>
<sequence>LAAPESNVSISAHNAAITLAKAPGSAGLWERFCFGPDASALQERLFVSEENIDGFLDTVLCPSLSTQSEVETETLIEVLDVSEDLSRIRLKV</sequence>
<proteinExistence type="predicted"/>
<dbReference type="EMBL" id="WBMW01003926">
    <property type="protein sequence ID" value="NXC46413.1"/>
    <property type="molecule type" value="Genomic_DNA"/>
</dbReference>
<gene>
    <name evidence="1" type="primary">Dnaaf2</name>
    <name evidence="1" type="ORF">PENPIL_R03398</name>
</gene>
<evidence type="ECO:0000313" key="1">
    <source>
        <dbReference type="EMBL" id="NXC46413.1"/>
    </source>
</evidence>
<organism evidence="1 2">
    <name type="scientific">Penelope pileata</name>
    <dbReference type="NCBI Taxonomy" id="1118817"/>
    <lineage>
        <taxon>Eukaryota</taxon>
        <taxon>Metazoa</taxon>
        <taxon>Chordata</taxon>
        <taxon>Craniata</taxon>
        <taxon>Vertebrata</taxon>
        <taxon>Euteleostomi</taxon>
        <taxon>Archelosauria</taxon>
        <taxon>Archosauria</taxon>
        <taxon>Dinosauria</taxon>
        <taxon>Saurischia</taxon>
        <taxon>Theropoda</taxon>
        <taxon>Coelurosauria</taxon>
        <taxon>Aves</taxon>
        <taxon>Neognathae</taxon>
        <taxon>Galloanserae</taxon>
        <taxon>Galliformes</taxon>
        <taxon>Cracidae</taxon>
        <taxon>Penelope</taxon>
    </lineage>
</organism>
<feature type="non-terminal residue" evidence="1">
    <location>
        <position position="1"/>
    </location>
</feature>
<feature type="non-terminal residue" evidence="1">
    <location>
        <position position="92"/>
    </location>
</feature>
<protein>
    <submittedName>
        <fullName evidence="1">KTU protein</fullName>
    </submittedName>
</protein>
<name>A0A851NUC0_9GALL</name>
<keyword evidence="2" id="KW-1185">Reference proteome</keyword>
<evidence type="ECO:0000313" key="2">
    <source>
        <dbReference type="Proteomes" id="UP000613066"/>
    </source>
</evidence>
<dbReference type="Proteomes" id="UP000613066">
    <property type="component" value="Unassembled WGS sequence"/>
</dbReference>
<dbReference type="OrthoDB" id="546764at2759"/>
<accession>A0A851NUC0</accession>
<dbReference type="AlphaFoldDB" id="A0A851NUC0"/>
<comment type="caution">
    <text evidence="1">The sequence shown here is derived from an EMBL/GenBank/DDBJ whole genome shotgun (WGS) entry which is preliminary data.</text>
</comment>